<dbReference type="Gene3D" id="3.40.850.10">
    <property type="entry name" value="Kinesin motor domain"/>
    <property type="match status" value="1"/>
</dbReference>
<reference evidence="8" key="1">
    <citation type="submission" date="2022-06" db="EMBL/GenBank/DDBJ databases">
        <title>Uncovering the hologenomic basis of an extraordinary plant invasion.</title>
        <authorList>
            <person name="Bieker V.C."/>
            <person name="Martin M.D."/>
            <person name="Gilbert T."/>
            <person name="Hodgins K."/>
            <person name="Battlay P."/>
            <person name="Petersen B."/>
            <person name="Wilson J."/>
        </authorList>
    </citation>
    <scope>NUCLEOTIDE SEQUENCE</scope>
    <source>
        <strain evidence="8">AA19_3_7</strain>
        <tissue evidence="8">Leaf</tissue>
    </source>
</reference>
<name>A0AAD5CCU9_AMBAR</name>
<keyword evidence="5 6" id="KW-0009">Actin-binding</keyword>
<keyword evidence="4" id="KW-0505">Motor protein</keyword>
<evidence type="ECO:0000256" key="1">
    <source>
        <dbReference type="ARBA" id="ARBA00022741"/>
    </source>
</evidence>
<evidence type="ECO:0000256" key="4">
    <source>
        <dbReference type="ARBA" id="ARBA00023175"/>
    </source>
</evidence>
<evidence type="ECO:0000313" key="8">
    <source>
        <dbReference type="EMBL" id="KAI7739547.1"/>
    </source>
</evidence>
<keyword evidence="2" id="KW-0067">ATP-binding</keyword>
<evidence type="ECO:0000256" key="3">
    <source>
        <dbReference type="ARBA" id="ARBA00023123"/>
    </source>
</evidence>
<dbReference type="GO" id="GO:0007015">
    <property type="term" value="P:actin filament organization"/>
    <property type="evidence" value="ECO:0007669"/>
    <property type="project" value="TreeGrafter"/>
</dbReference>
<evidence type="ECO:0000259" key="7">
    <source>
        <dbReference type="PROSITE" id="PS51456"/>
    </source>
</evidence>
<comment type="caution">
    <text evidence="6">Lacks conserved residue(s) required for the propagation of feature annotation.</text>
</comment>
<proteinExistence type="inferred from homology"/>
<dbReference type="GO" id="GO:0016459">
    <property type="term" value="C:myosin complex"/>
    <property type="evidence" value="ECO:0007669"/>
    <property type="project" value="UniProtKB-KW"/>
</dbReference>
<dbReference type="InterPro" id="IPR027417">
    <property type="entry name" value="P-loop_NTPase"/>
</dbReference>
<organism evidence="8 9">
    <name type="scientific">Ambrosia artemisiifolia</name>
    <name type="common">Common ragweed</name>
    <dbReference type="NCBI Taxonomy" id="4212"/>
    <lineage>
        <taxon>Eukaryota</taxon>
        <taxon>Viridiplantae</taxon>
        <taxon>Streptophyta</taxon>
        <taxon>Embryophyta</taxon>
        <taxon>Tracheophyta</taxon>
        <taxon>Spermatophyta</taxon>
        <taxon>Magnoliopsida</taxon>
        <taxon>eudicotyledons</taxon>
        <taxon>Gunneridae</taxon>
        <taxon>Pentapetalae</taxon>
        <taxon>asterids</taxon>
        <taxon>campanulids</taxon>
        <taxon>Asterales</taxon>
        <taxon>Asteraceae</taxon>
        <taxon>Asteroideae</taxon>
        <taxon>Heliantheae alliance</taxon>
        <taxon>Heliantheae</taxon>
        <taxon>Ambrosia</taxon>
    </lineage>
</organism>
<evidence type="ECO:0000256" key="5">
    <source>
        <dbReference type="ARBA" id="ARBA00023203"/>
    </source>
</evidence>
<dbReference type="PANTHER" id="PTHR13140:SF825">
    <property type="entry name" value="MYOSIN ATPASE"/>
    <property type="match status" value="1"/>
</dbReference>
<dbReference type="SUPFAM" id="SSF52540">
    <property type="entry name" value="P-loop containing nucleoside triphosphate hydrolases"/>
    <property type="match status" value="1"/>
</dbReference>
<comment type="caution">
    <text evidence="8">The sequence shown here is derived from an EMBL/GenBank/DDBJ whole genome shotgun (WGS) entry which is preliminary data.</text>
</comment>
<evidence type="ECO:0000313" key="9">
    <source>
        <dbReference type="Proteomes" id="UP001206925"/>
    </source>
</evidence>
<dbReference type="InterPro" id="IPR001609">
    <property type="entry name" value="Myosin_head_motor_dom-like"/>
</dbReference>
<dbReference type="SMART" id="SM00242">
    <property type="entry name" value="MYSc"/>
    <property type="match status" value="1"/>
</dbReference>
<evidence type="ECO:0000256" key="2">
    <source>
        <dbReference type="ARBA" id="ARBA00022840"/>
    </source>
</evidence>
<dbReference type="EMBL" id="JAMZMK010008607">
    <property type="protein sequence ID" value="KAI7739547.1"/>
    <property type="molecule type" value="Genomic_DNA"/>
</dbReference>
<dbReference type="Gene3D" id="1.20.120.720">
    <property type="entry name" value="Myosin VI head, motor domain, U50 subdomain"/>
    <property type="match status" value="1"/>
</dbReference>
<dbReference type="PANTHER" id="PTHR13140">
    <property type="entry name" value="MYOSIN"/>
    <property type="match status" value="1"/>
</dbReference>
<protein>
    <recommendedName>
        <fullName evidence="7">Myosin motor domain-containing protein</fullName>
    </recommendedName>
</protein>
<dbReference type="PRINTS" id="PR00193">
    <property type="entry name" value="MYOSINHEAVY"/>
</dbReference>
<dbReference type="Pfam" id="PF00063">
    <property type="entry name" value="Myosin_head"/>
    <property type="match status" value="1"/>
</dbReference>
<evidence type="ECO:0000256" key="6">
    <source>
        <dbReference type="PROSITE-ProRule" id="PRU00782"/>
    </source>
</evidence>
<gene>
    <name evidence="8" type="ORF">M8C21_017358</name>
</gene>
<keyword evidence="3 6" id="KW-0518">Myosin</keyword>
<feature type="non-terminal residue" evidence="8">
    <location>
        <position position="254"/>
    </location>
</feature>
<keyword evidence="9" id="KW-1185">Reference proteome</keyword>
<dbReference type="GO" id="GO:0000146">
    <property type="term" value="F:microfilament motor activity"/>
    <property type="evidence" value="ECO:0007669"/>
    <property type="project" value="TreeGrafter"/>
</dbReference>
<dbReference type="InterPro" id="IPR036961">
    <property type="entry name" value="Kinesin_motor_dom_sf"/>
</dbReference>
<feature type="non-terminal residue" evidence="8">
    <location>
        <position position="1"/>
    </location>
</feature>
<feature type="domain" description="Myosin motor" evidence="7">
    <location>
        <begin position="40"/>
        <end position="254"/>
    </location>
</feature>
<dbReference type="AlphaFoldDB" id="A0AAD5CCU9"/>
<sequence length="254" mass="28179">VHINRVYKKRIDRLNSLRSKLRQVSELSSSDKSSNTKSKAGPILVAINPFKTIPLYGDDYIEAYKRKEIDSPHVYVTDTAIREMVRDEVSQSIVISGESGAAKTETAKIAMQYLAAVRGGSGIEYEILETNPILEGFGNAKTLRNDNSSRFGKLIEIHFSEIGRISGASIQTCNMAHFSDVITSKKLILLEKELHLLLEEALDIVHVSKEDQENVFAKLAAVLWLGNITFSVVDSNNHVQPVIDEALLTVAKLL</sequence>
<dbReference type="GO" id="GO:0005524">
    <property type="term" value="F:ATP binding"/>
    <property type="evidence" value="ECO:0007669"/>
    <property type="project" value="UniProtKB-KW"/>
</dbReference>
<comment type="similarity">
    <text evidence="6">Belongs to the TRAFAC class myosin-kinesin ATPase superfamily. Myosin family.</text>
</comment>
<dbReference type="GO" id="GO:0051015">
    <property type="term" value="F:actin filament binding"/>
    <property type="evidence" value="ECO:0007669"/>
    <property type="project" value="TreeGrafter"/>
</dbReference>
<accession>A0AAD5CCU9</accession>
<dbReference type="GO" id="GO:0016020">
    <property type="term" value="C:membrane"/>
    <property type="evidence" value="ECO:0007669"/>
    <property type="project" value="TreeGrafter"/>
</dbReference>
<dbReference type="GO" id="GO:0005737">
    <property type="term" value="C:cytoplasm"/>
    <property type="evidence" value="ECO:0007669"/>
    <property type="project" value="TreeGrafter"/>
</dbReference>
<keyword evidence="1" id="KW-0547">Nucleotide-binding</keyword>
<dbReference type="PROSITE" id="PS51456">
    <property type="entry name" value="MYOSIN_MOTOR"/>
    <property type="match status" value="1"/>
</dbReference>
<dbReference type="Proteomes" id="UP001206925">
    <property type="component" value="Unassembled WGS sequence"/>
</dbReference>